<keyword evidence="8 13" id="KW-0067">ATP-binding</keyword>
<dbReference type="OrthoDB" id="4062651at2759"/>
<feature type="non-terminal residue" evidence="17">
    <location>
        <position position="1"/>
    </location>
</feature>
<dbReference type="AlphaFoldDB" id="A0A6A4L5P4"/>
<evidence type="ECO:0000256" key="1">
    <source>
        <dbReference type="ARBA" id="ARBA00004162"/>
    </source>
</evidence>
<dbReference type="InterPro" id="IPR008271">
    <property type="entry name" value="Ser/Thr_kinase_AS"/>
</dbReference>
<feature type="region of interest" description="Disordered" evidence="15">
    <location>
        <begin position="284"/>
        <end position="318"/>
    </location>
</feature>
<dbReference type="SMART" id="SM00220">
    <property type="entry name" value="S_TKc"/>
    <property type="match status" value="1"/>
</dbReference>
<dbReference type="InterPro" id="IPR017441">
    <property type="entry name" value="Protein_kinase_ATP_BS"/>
</dbReference>
<gene>
    <name evidence="17" type="ORF">C3L33_17820</name>
</gene>
<reference evidence="17 18" key="1">
    <citation type="journal article" date="2019" name="Genome Biol. Evol.">
        <title>The Rhododendron genome and chromosomal organization provide insight into shared whole-genome duplications across the heath family (Ericaceae).</title>
        <authorList>
            <person name="Soza V.L."/>
            <person name="Lindsley D."/>
            <person name="Waalkes A."/>
            <person name="Ramage E."/>
            <person name="Patwardhan R.P."/>
            <person name="Burton J.N."/>
            <person name="Adey A."/>
            <person name="Kumar A."/>
            <person name="Qiu R."/>
            <person name="Shendure J."/>
            <person name="Hall B."/>
        </authorList>
    </citation>
    <scope>NUCLEOTIDE SEQUENCE [LARGE SCALE GENOMIC DNA]</scope>
    <source>
        <strain evidence="17">RSF 1966-606</strain>
    </source>
</reference>
<comment type="subcellular location">
    <subcellularLocation>
        <location evidence="1">Cell membrane</location>
        <topology evidence="1">Single-pass membrane protein</topology>
    </subcellularLocation>
</comment>
<evidence type="ECO:0000313" key="18">
    <source>
        <dbReference type="Proteomes" id="UP000428333"/>
    </source>
</evidence>
<evidence type="ECO:0000256" key="3">
    <source>
        <dbReference type="ARBA" id="ARBA00022527"/>
    </source>
</evidence>
<evidence type="ECO:0000256" key="15">
    <source>
        <dbReference type="SAM" id="MobiDB-lite"/>
    </source>
</evidence>
<proteinExistence type="inferred from homology"/>
<dbReference type="InterPro" id="IPR047117">
    <property type="entry name" value="PERK1-13-like"/>
</dbReference>
<evidence type="ECO:0000256" key="2">
    <source>
        <dbReference type="ARBA" id="ARBA00012513"/>
    </source>
</evidence>
<comment type="caution">
    <text evidence="17">The sequence shown here is derived from an EMBL/GenBank/DDBJ whole genome shotgun (WGS) entry which is preliminary data.</text>
</comment>
<keyword evidence="6 13" id="KW-0547">Nucleotide-binding</keyword>
<dbReference type="Pfam" id="PF00069">
    <property type="entry name" value="Pkinase"/>
    <property type="match status" value="1"/>
</dbReference>
<evidence type="ECO:0000256" key="7">
    <source>
        <dbReference type="ARBA" id="ARBA00022777"/>
    </source>
</evidence>
<keyword evidence="10" id="KW-0472">Membrane</keyword>
<keyword evidence="9" id="KW-1133">Transmembrane helix</keyword>
<dbReference type="Proteomes" id="UP000428333">
    <property type="component" value="Linkage Group LG11"/>
</dbReference>
<comment type="catalytic activity">
    <reaction evidence="11">
        <text>L-threonyl-[protein] + ATP = O-phospho-L-threonyl-[protein] + ADP + H(+)</text>
        <dbReference type="Rhea" id="RHEA:46608"/>
        <dbReference type="Rhea" id="RHEA-COMP:11060"/>
        <dbReference type="Rhea" id="RHEA-COMP:11605"/>
        <dbReference type="ChEBI" id="CHEBI:15378"/>
        <dbReference type="ChEBI" id="CHEBI:30013"/>
        <dbReference type="ChEBI" id="CHEBI:30616"/>
        <dbReference type="ChEBI" id="CHEBI:61977"/>
        <dbReference type="ChEBI" id="CHEBI:456216"/>
        <dbReference type="EC" id="2.7.11.1"/>
    </reaction>
</comment>
<protein>
    <recommendedName>
        <fullName evidence="2">non-specific serine/threonine protein kinase</fullName>
        <ecNumber evidence="2">2.7.11.1</ecNumber>
    </recommendedName>
</protein>
<dbReference type="PROSITE" id="PS00108">
    <property type="entry name" value="PROTEIN_KINASE_ST"/>
    <property type="match status" value="1"/>
</dbReference>
<dbReference type="InterPro" id="IPR011009">
    <property type="entry name" value="Kinase-like_dom_sf"/>
</dbReference>
<evidence type="ECO:0000256" key="4">
    <source>
        <dbReference type="ARBA" id="ARBA00022679"/>
    </source>
</evidence>
<dbReference type="Gene3D" id="1.10.510.10">
    <property type="entry name" value="Transferase(Phosphotransferase) domain 1"/>
    <property type="match status" value="1"/>
</dbReference>
<organism evidence="17 18">
    <name type="scientific">Rhododendron williamsianum</name>
    <dbReference type="NCBI Taxonomy" id="262921"/>
    <lineage>
        <taxon>Eukaryota</taxon>
        <taxon>Viridiplantae</taxon>
        <taxon>Streptophyta</taxon>
        <taxon>Embryophyta</taxon>
        <taxon>Tracheophyta</taxon>
        <taxon>Spermatophyta</taxon>
        <taxon>Magnoliopsida</taxon>
        <taxon>eudicotyledons</taxon>
        <taxon>Gunneridae</taxon>
        <taxon>Pentapetalae</taxon>
        <taxon>asterids</taxon>
        <taxon>Ericales</taxon>
        <taxon>Ericaceae</taxon>
        <taxon>Ericoideae</taxon>
        <taxon>Rhodoreae</taxon>
        <taxon>Rhododendron</taxon>
    </lineage>
</organism>
<dbReference type="PANTHER" id="PTHR47982:SF70">
    <property type="entry name" value="PROTEIN KINASE SUPERFAMILY PROTEIN"/>
    <property type="match status" value="1"/>
</dbReference>
<dbReference type="SUPFAM" id="SSF56112">
    <property type="entry name" value="Protein kinase-like (PK-like)"/>
    <property type="match status" value="1"/>
</dbReference>
<keyword evidence="4" id="KW-0808">Transferase</keyword>
<dbReference type="PANTHER" id="PTHR47982">
    <property type="entry name" value="PROLINE-RICH RECEPTOR-LIKE PROTEIN KINASE PERK4"/>
    <property type="match status" value="1"/>
</dbReference>
<evidence type="ECO:0000256" key="11">
    <source>
        <dbReference type="ARBA" id="ARBA00047899"/>
    </source>
</evidence>
<evidence type="ECO:0000256" key="8">
    <source>
        <dbReference type="ARBA" id="ARBA00022840"/>
    </source>
</evidence>
<comment type="similarity">
    <text evidence="14">Belongs to the protein kinase superfamily.</text>
</comment>
<dbReference type="PROSITE" id="PS00107">
    <property type="entry name" value="PROTEIN_KINASE_ATP"/>
    <property type="match status" value="1"/>
</dbReference>
<sequence length="362" mass="40067">MAKATRNFSPDCLVGSGAFGNVYTGTFDVEGTLAIKKAHADSFTSTDEFRNEVRLLSKVEHRNLVGLVGFCEEPGSLLDYIIGRGGRTLSWRERVNIAIGAAKDRLFASGIAHLHQGIKPSIIHRDLKPSNILIGEGFEAKVSDFGLVRSGPIGDKSHVRSQIKGTPWYLDPAYCSSLHLSPFSDVYSFGVILLQLVAARPAVEKTRSQSSKHIIEWARPSLERGIVEEILDANLLQEPYNSEMMLKMGELGLRCVVKVPKKRPTMTQVWQELEAALYSAENSIHNQPRWRSTSTSQRPTDQGNPRSTEHNDPQSLVSVDGLRIPRLHGNMYSISFQSTSLRCFEASSSSVSIDIDEKTLGE</sequence>
<feature type="domain" description="Protein kinase" evidence="16">
    <location>
        <begin position="8"/>
        <end position="277"/>
    </location>
</feature>
<dbReference type="GO" id="GO:0004674">
    <property type="term" value="F:protein serine/threonine kinase activity"/>
    <property type="evidence" value="ECO:0007669"/>
    <property type="project" value="UniProtKB-KW"/>
</dbReference>
<keyword evidence="3 14" id="KW-0723">Serine/threonine-protein kinase</keyword>
<evidence type="ECO:0000259" key="16">
    <source>
        <dbReference type="PROSITE" id="PS50011"/>
    </source>
</evidence>
<evidence type="ECO:0000256" key="10">
    <source>
        <dbReference type="ARBA" id="ARBA00023136"/>
    </source>
</evidence>
<comment type="catalytic activity">
    <reaction evidence="12">
        <text>L-seryl-[protein] + ATP = O-phospho-L-seryl-[protein] + ADP + H(+)</text>
        <dbReference type="Rhea" id="RHEA:17989"/>
        <dbReference type="Rhea" id="RHEA-COMP:9863"/>
        <dbReference type="Rhea" id="RHEA-COMP:11604"/>
        <dbReference type="ChEBI" id="CHEBI:15378"/>
        <dbReference type="ChEBI" id="CHEBI:29999"/>
        <dbReference type="ChEBI" id="CHEBI:30616"/>
        <dbReference type="ChEBI" id="CHEBI:83421"/>
        <dbReference type="ChEBI" id="CHEBI:456216"/>
        <dbReference type="EC" id="2.7.11.1"/>
    </reaction>
</comment>
<dbReference type="GO" id="GO:0005886">
    <property type="term" value="C:plasma membrane"/>
    <property type="evidence" value="ECO:0007669"/>
    <property type="project" value="UniProtKB-SubCell"/>
</dbReference>
<dbReference type="PROSITE" id="PS50011">
    <property type="entry name" value="PROTEIN_KINASE_DOM"/>
    <property type="match status" value="1"/>
</dbReference>
<evidence type="ECO:0000256" key="13">
    <source>
        <dbReference type="PROSITE-ProRule" id="PRU10141"/>
    </source>
</evidence>
<keyword evidence="5" id="KW-0812">Transmembrane</keyword>
<keyword evidence="18" id="KW-1185">Reference proteome</keyword>
<dbReference type="Gene3D" id="3.30.200.20">
    <property type="entry name" value="Phosphorylase Kinase, domain 1"/>
    <property type="match status" value="1"/>
</dbReference>
<keyword evidence="7" id="KW-0418">Kinase</keyword>
<evidence type="ECO:0000256" key="14">
    <source>
        <dbReference type="RuleBase" id="RU000304"/>
    </source>
</evidence>
<dbReference type="GO" id="GO:0005524">
    <property type="term" value="F:ATP binding"/>
    <property type="evidence" value="ECO:0007669"/>
    <property type="project" value="UniProtKB-UniRule"/>
</dbReference>
<evidence type="ECO:0000256" key="9">
    <source>
        <dbReference type="ARBA" id="ARBA00022989"/>
    </source>
</evidence>
<evidence type="ECO:0000256" key="5">
    <source>
        <dbReference type="ARBA" id="ARBA00022692"/>
    </source>
</evidence>
<feature type="compositionally biased region" description="Polar residues" evidence="15">
    <location>
        <begin position="284"/>
        <end position="306"/>
    </location>
</feature>
<dbReference type="EMBL" id="QEFC01003072">
    <property type="protein sequence ID" value="KAE9450277.1"/>
    <property type="molecule type" value="Genomic_DNA"/>
</dbReference>
<dbReference type="EC" id="2.7.11.1" evidence="2"/>
<evidence type="ECO:0000256" key="6">
    <source>
        <dbReference type="ARBA" id="ARBA00022741"/>
    </source>
</evidence>
<dbReference type="InterPro" id="IPR000719">
    <property type="entry name" value="Prot_kinase_dom"/>
</dbReference>
<accession>A0A6A4L5P4</accession>
<name>A0A6A4L5P4_9ERIC</name>
<evidence type="ECO:0000313" key="17">
    <source>
        <dbReference type="EMBL" id="KAE9450277.1"/>
    </source>
</evidence>
<evidence type="ECO:0000256" key="12">
    <source>
        <dbReference type="ARBA" id="ARBA00048679"/>
    </source>
</evidence>
<feature type="binding site" evidence="13">
    <location>
        <position position="37"/>
    </location>
    <ligand>
        <name>ATP</name>
        <dbReference type="ChEBI" id="CHEBI:30616"/>
    </ligand>
</feature>